<evidence type="ECO:0000313" key="2">
    <source>
        <dbReference type="EMBL" id="OXC79314.1"/>
    </source>
</evidence>
<name>A0A226X7A0_CABSO</name>
<keyword evidence="1" id="KW-1133">Transmembrane helix</keyword>
<evidence type="ECO:0000256" key="1">
    <source>
        <dbReference type="SAM" id="Phobius"/>
    </source>
</evidence>
<reference evidence="3" key="1">
    <citation type="submission" date="2017-01" db="EMBL/GenBank/DDBJ databases">
        <title>Genome Analysis of Deinococcus marmoris KOPRI26562.</title>
        <authorList>
            <person name="Kim J.H."/>
            <person name="Oh H.-M."/>
        </authorList>
    </citation>
    <scope>NUCLEOTIDE SEQUENCE [LARGE SCALE GENOMIC DNA]</scope>
    <source>
        <strain evidence="3">PAMC 26633</strain>
    </source>
</reference>
<keyword evidence="1" id="KW-0472">Membrane</keyword>
<organism evidence="2 3">
    <name type="scientific">Caballeronia sordidicola</name>
    <name type="common">Burkholderia sordidicola</name>
    <dbReference type="NCBI Taxonomy" id="196367"/>
    <lineage>
        <taxon>Bacteria</taxon>
        <taxon>Pseudomonadati</taxon>
        <taxon>Pseudomonadota</taxon>
        <taxon>Betaproteobacteria</taxon>
        <taxon>Burkholderiales</taxon>
        <taxon>Burkholderiaceae</taxon>
        <taxon>Caballeronia</taxon>
    </lineage>
</organism>
<dbReference type="RefSeq" id="WP_089159904.1">
    <property type="nucleotide sequence ID" value="NZ_MTHB01000042.1"/>
</dbReference>
<dbReference type="OrthoDB" id="9008439at2"/>
<accession>A0A226X7A0</accession>
<feature type="transmembrane region" description="Helical" evidence="1">
    <location>
        <begin position="20"/>
        <end position="40"/>
    </location>
</feature>
<dbReference type="EMBL" id="MTHB01000042">
    <property type="protein sequence ID" value="OXC79314.1"/>
    <property type="molecule type" value="Genomic_DNA"/>
</dbReference>
<sequence length="85" mass="9185">MSKLLHRLLSRLALRGQHSVLHAGVMSLIATGVFMMSTAAEMGAMGPLIIALSFYVVFAAIAIEVILGLFTLMRKLAGIGLRRYP</sequence>
<gene>
    <name evidence="2" type="ORF">BSU04_07290</name>
</gene>
<feature type="transmembrane region" description="Helical" evidence="1">
    <location>
        <begin position="52"/>
        <end position="73"/>
    </location>
</feature>
<proteinExistence type="predicted"/>
<comment type="caution">
    <text evidence="2">The sequence shown here is derived from an EMBL/GenBank/DDBJ whole genome shotgun (WGS) entry which is preliminary data.</text>
</comment>
<protein>
    <submittedName>
        <fullName evidence="2">Uncharacterized protein</fullName>
    </submittedName>
</protein>
<dbReference type="Proteomes" id="UP000214720">
    <property type="component" value="Unassembled WGS sequence"/>
</dbReference>
<evidence type="ECO:0000313" key="3">
    <source>
        <dbReference type="Proteomes" id="UP000214720"/>
    </source>
</evidence>
<dbReference type="AlphaFoldDB" id="A0A226X7A0"/>
<keyword evidence="1" id="KW-0812">Transmembrane</keyword>